<evidence type="ECO:0000313" key="4">
    <source>
        <dbReference type="Proteomes" id="UP000756346"/>
    </source>
</evidence>
<dbReference type="GeneID" id="70187768"/>
<dbReference type="Pfam" id="PF08283">
    <property type="entry name" value="Gemini_AL1_M"/>
    <property type="match status" value="1"/>
</dbReference>
<dbReference type="GO" id="GO:0016888">
    <property type="term" value="F:DNA endonuclease activity, producing 5'-phosphomonoesters"/>
    <property type="evidence" value="ECO:0007669"/>
    <property type="project" value="InterPro"/>
</dbReference>
<evidence type="ECO:0000313" key="3">
    <source>
        <dbReference type="EMBL" id="KAH7038411.1"/>
    </source>
</evidence>
<dbReference type="EMBL" id="JAGTJQ010000002">
    <property type="protein sequence ID" value="KAH7038411.1"/>
    <property type="molecule type" value="Genomic_DNA"/>
</dbReference>
<dbReference type="Gene3D" id="3.40.1310.20">
    <property type="match status" value="1"/>
</dbReference>
<gene>
    <name evidence="3" type="ORF">B0I36DRAFT_359980</name>
</gene>
<evidence type="ECO:0000259" key="2">
    <source>
        <dbReference type="Pfam" id="PF08283"/>
    </source>
</evidence>
<organism evidence="3 4">
    <name type="scientific">Microdochium trichocladiopsis</name>
    <dbReference type="NCBI Taxonomy" id="1682393"/>
    <lineage>
        <taxon>Eukaryota</taxon>
        <taxon>Fungi</taxon>
        <taxon>Dikarya</taxon>
        <taxon>Ascomycota</taxon>
        <taxon>Pezizomycotina</taxon>
        <taxon>Sordariomycetes</taxon>
        <taxon>Xylariomycetidae</taxon>
        <taxon>Xylariales</taxon>
        <taxon>Microdochiaceae</taxon>
        <taxon>Microdochium</taxon>
    </lineage>
</organism>
<dbReference type="InterPro" id="IPR022692">
    <property type="entry name" value="Gemini_AL1_REP_central"/>
</dbReference>
<reference evidence="3" key="1">
    <citation type="journal article" date="2021" name="Nat. Commun.">
        <title>Genetic determinants of endophytism in the Arabidopsis root mycobiome.</title>
        <authorList>
            <person name="Mesny F."/>
            <person name="Miyauchi S."/>
            <person name="Thiergart T."/>
            <person name="Pickel B."/>
            <person name="Atanasova L."/>
            <person name="Karlsson M."/>
            <person name="Huettel B."/>
            <person name="Barry K.W."/>
            <person name="Haridas S."/>
            <person name="Chen C."/>
            <person name="Bauer D."/>
            <person name="Andreopoulos W."/>
            <person name="Pangilinan J."/>
            <person name="LaButti K."/>
            <person name="Riley R."/>
            <person name="Lipzen A."/>
            <person name="Clum A."/>
            <person name="Drula E."/>
            <person name="Henrissat B."/>
            <person name="Kohler A."/>
            <person name="Grigoriev I.V."/>
            <person name="Martin F.M."/>
            <person name="Hacquard S."/>
        </authorList>
    </citation>
    <scope>NUCLEOTIDE SEQUENCE</scope>
    <source>
        <strain evidence="3">MPI-CAGE-CH-0230</strain>
    </source>
</reference>
<feature type="region of interest" description="Disordered" evidence="1">
    <location>
        <begin position="389"/>
        <end position="411"/>
    </location>
</feature>
<sequence>MEVQEECAVVLPEGHEVVVQTYEEDEVPDPAQDEWADIRPNDRDGEKVFILRTKYFMLTYSKSQIMDVSEFEKRFRETLRRCYTSKPDAQLEDFGVQYFGSRELHASGRPHYHVVVALGKPPHWRDPWEKLRLLAMTEDGLGPDTRSVRLSVMRKEQNLEFFLNKTQAYVRKESWDFVFGREIEAVGDRAVAKRKREELCIAAIKAETAEEVHEILAEGDPVNYVWRHTQACALANRKRRRFLPPVGPVFHFDPVYIPQAMLEWKAKWIDQPYGAAERPQALVLTGPTRTGKTAWAESFGNPLIVNTNFRLDDWREDCTHIVLNDVVLADFKYTREMLGCQRWFNGTDKFKPTVRLALGKPVIWTCNEDNNPLRKKVWQCGSVADAEGGMARDQQTDEATASQGVVVNEVR</sequence>
<comment type="caution">
    <text evidence="3">The sequence shown here is derived from an EMBL/GenBank/DDBJ whole genome shotgun (WGS) entry which is preliminary data.</text>
</comment>
<proteinExistence type="predicted"/>
<dbReference type="RefSeq" id="XP_046017532.1">
    <property type="nucleotide sequence ID" value="XM_046158222.1"/>
</dbReference>
<dbReference type="OrthoDB" id="5242237at2759"/>
<feature type="domain" description="Geminivirus AL1 replication-associated protein central" evidence="2">
    <location>
        <begin position="195"/>
        <end position="295"/>
    </location>
</feature>
<dbReference type="AlphaFoldDB" id="A0A9P9BV90"/>
<keyword evidence="4" id="KW-1185">Reference proteome</keyword>
<protein>
    <recommendedName>
        <fullName evidence="2">Geminivirus AL1 replication-associated protein central domain-containing protein</fullName>
    </recommendedName>
</protein>
<accession>A0A9P9BV90</accession>
<evidence type="ECO:0000256" key="1">
    <source>
        <dbReference type="SAM" id="MobiDB-lite"/>
    </source>
</evidence>
<name>A0A9P9BV90_9PEZI</name>
<dbReference type="Proteomes" id="UP000756346">
    <property type="component" value="Unassembled WGS sequence"/>
</dbReference>